<protein>
    <submittedName>
        <fullName evidence="1">Uncharacterized protein</fullName>
    </submittedName>
</protein>
<proteinExistence type="predicted"/>
<comment type="caution">
    <text evidence="1">The sequence shown here is derived from an EMBL/GenBank/DDBJ whole genome shotgun (WGS) entry which is preliminary data.</text>
</comment>
<reference evidence="1" key="1">
    <citation type="journal article" date="2015" name="Nature">
        <title>Complex archaea that bridge the gap between prokaryotes and eukaryotes.</title>
        <authorList>
            <person name="Spang A."/>
            <person name="Saw J.H."/>
            <person name="Jorgensen S.L."/>
            <person name="Zaremba-Niedzwiedzka K."/>
            <person name="Martijn J."/>
            <person name="Lind A.E."/>
            <person name="van Eijk R."/>
            <person name="Schleper C."/>
            <person name="Guy L."/>
            <person name="Ettema T.J."/>
        </authorList>
    </citation>
    <scope>NUCLEOTIDE SEQUENCE</scope>
</reference>
<name>A0A0F9UGG2_9ZZZZ</name>
<gene>
    <name evidence="1" type="ORF">LCGC14_0207760</name>
</gene>
<sequence>MAKVIFTLEDKDVTGEVTCTQVIIESGFKNEGQAHVWLAEGAKQRYGAVFWHRVAKIEVTE</sequence>
<dbReference type="EMBL" id="LAZR01000095">
    <property type="protein sequence ID" value="KKN92285.1"/>
    <property type="molecule type" value="Genomic_DNA"/>
</dbReference>
<accession>A0A0F9UGG2</accession>
<organism evidence="1">
    <name type="scientific">marine sediment metagenome</name>
    <dbReference type="NCBI Taxonomy" id="412755"/>
    <lineage>
        <taxon>unclassified sequences</taxon>
        <taxon>metagenomes</taxon>
        <taxon>ecological metagenomes</taxon>
    </lineage>
</organism>
<dbReference type="AlphaFoldDB" id="A0A0F9UGG2"/>
<evidence type="ECO:0000313" key="1">
    <source>
        <dbReference type="EMBL" id="KKN92285.1"/>
    </source>
</evidence>